<comment type="caution">
    <text evidence="3">The sequence shown here is derived from an EMBL/GenBank/DDBJ whole genome shotgun (WGS) entry which is preliminary data.</text>
</comment>
<dbReference type="Pfam" id="PF03372">
    <property type="entry name" value="Exo_endo_phos"/>
    <property type="match status" value="1"/>
</dbReference>
<dbReference type="RefSeq" id="WP_099384290.1">
    <property type="nucleotide sequence ID" value="NZ_PEBD01000010.1"/>
</dbReference>
<evidence type="ECO:0000256" key="1">
    <source>
        <dbReference type="SAM" id="Phobius"/>
    </source>
</evidence>
<dbReference type="InterPro" id="IPR005135">
    <property type="entry name" value="Endo/exonuclease/phosphatase"/>
</dbReference>
<dbReference type="GO" id="GO:0004519">
    <property type="term" value="F:endonuclease activity"/>
    <property type="evidence" value="ECO:0007669"/>
    <property type="project" value="UniProtKB-KW"/>
</dbReference>
<organism evidence="3 4">
    <name type="scientific">Williamsia marianensis</name>
    <dbReference type="NCBI Taxonomy" id="85044"/>
    <lineage>
        <taxon>Bacteria</taxon>
        <taxon>Bacillati</taxon>
        <taxon>Actinomycetota</taxon>
        <taxon>Actinomycetes</taxon>
        <taxon>Mycobacteriales</taxon>
        <taxon>Nocardiaceae</taxon>
        <taxon>Williamsia</taxon>
    </lineage>
</organism>
<evidence type="ECO:0000259" key="2">
    <source>
        <dbReference type="Pfam" id="PF03372"/>
    </source>
</evidence>
<proteinExistence type="predicted"/>
<accession>A0A2G3PJL7</accession>
<feature type="transmembrane region" description="Helical" evidence="1">
    <location>
        <begin position="76"/>
        <end position="94"/>
    </location>
</feature>
<feature type="domain" description="Endonuclease/exonuclease/phosphatase" evidence="2">
    <location>
        <begin position="112"/>
        <end position="317"/>
    </location>
</feature>
<evidence type="ECO:0000313" key="3">
    <source>
        <dbReference type="EMBL" id="PHV66008.1"/>
    </source>
</evidence>
<protein>
    <submittedName>
        <fullName evidence="3">Endonuclease</fullName>
    </submittedName>
</protein>
<dbReference type="Proteomes" id="UP000225108">
    <property type="component" value="Unassembled WGS sequence"/>
</dbReference>
<keyword evidence="1" id="KW-0472">Membrane</keyword>
<keyword evidence="3" id="KW-0540">Nuclease</keyword>
<feature type="transmembrane region" description="Helical" evidence="1">
    <location>
        <begin position="48"/>
        <end position="69"/>
    </location>
</feature>
<keyword evidence="3" id="KW-0378">Hydrolase</keyword>
<name>A0A2G3PJL7_WILMA</name>
<keyword evidence="3" id="KW-0255">Endonuclease</keyword>
<gene>
    <name evidence="3" type="ORF">CSW57_20355</name>
</gene>
<sequence>MRRGSQRLADRGAAFKVLYFFAVVIGWSLFAVALAAVWLHFFPGRGQVAIAAASAVPLMLLAIVPAILILAVTRRWISTVLAVVLLGVGIWTQAPLFKAADAPTRGAVTVVQANLKLGEADAGEVVSRVRATGAALLTVEELTPGSLAALEGTDLRGMMPYEFVVPGEGGTGTGIFSRYPLRNTAELNGFALGNLRADVDLPGAPGTTVFAVHPIPPYPYDPERWVDEMKRLRETLHGVAGDRVIVSGDFNATWDHAQYRSLLERGFRDATEQAGEGVQLTYPDDRSYPPLIGIDHVVTRGFTATSLSTFSVTGSDHRALVVALVPS</sequence>
<keyword evidence="1" id="KW-1133">Transmembrane helix</keyword>
<feature type="transmembrane region" description="Helical" evidence="1">
    <location>
        <begin position="20"/>
        <end position="42"/>
    </location>
</feature>
<dbReference type="Gene3D" id="3.60.10.10">
    <property type="entry name" value="Endonuclease/exonuclease/phosphatase"/>
    <property type="match status" value="1"/>
</dbReference>
<dbReference type="InterPro" id="IPR036691">
    <property type="entry name" value="Endo/exonu/phosph_ase_sf"/>
</dbReference>
<reference evidence="3 4" key="1">
    <citation type="submission" date="2017-10" db="EMBL/GenBank/DDBJ databases">
        <title>The draft genome sequence of Williamsia sp. BULT 1.1 isolated from the semi-arid grassland soils from South Africa.</title>
        <authorList>
            <person name="Kabwe M.H."/>
            <person name="Govender N."/>
            <person name="Mutseka Lunga P."/>
            <person name="Vikram S."/>
            <person name="Makhalanyane T.P."/>
        </authorList>
    </citation>
    <scope>NUCLEOTIDE SEQUENCE [LARGE SCALE GENOMIC DNA]</scope>
    <source>
        <strain evidence="3 4">BULT 1.1</strain>
    </source>
</reference>
<dbReference type="SUPFAM" id="SSF56219">
    <property type="entry name" value="DNase I-like"/>
    <property type="match status" value="1"/>
</dbReference>
<evidence type="ECO:0000313" key="4">
    <source>
        <dbReference type="Proteomes" id="UP000225108"/>
    </source>
</evidence>
<dbReference type="EMBL" id="PEBD01000010">
    <property type="protein sequence ID" value="PHV66008.1"/>
    <property type="molecule type" value="Genomic_DNA"/>
</dbReference>
<keyword evidence="1" id="KW-0812">Transmembrane</keyword>
<dbReference type="AlphaFoldDB" id="A0A2G3PJL7"/>